<dbReference type="Gene3D" id="3.30.870.10">
    <property type="entry name" value="Endonuclease Chain A"/>
    <property type="match status" value="1"/>
</dbReference>
<protein>
    <submittedName>
        <fullName evidence="3">RNA polymerase-associated protein RapA</fullName>
        <ecNumber evidence="3">3.6.4.-</ecNumber>
    </submittedName>
</protein>
<dbReference type="EMBL" id="PVNL01000106">
    <property type="protein sequence ID" value="PRQ03908.1"/>
    <property type="molecule type" value="Genomic_DNA"/>
</dbReference>
<dbReference type="SMART" id="SM00490">
    <property type="entry name" value="HELICc"/>
    <property type="match status" value="1"/>
</dbReference>
<accession>A0A2S9YFL7</accession>
<dbReference type="EC" id="3.6.4.-" evidence="3"/>
<dbReference type="InterPro" id="IPR014001">
    <property type="entry name" value="Helicase_ATP-bd"/>
</dbReference>
<feature type="domain" description="Helicase ATP-binding" evidence="1">
    <location>
        <begin position="429"/>
        <end position="576"/>
    </location>
</feature>
<dbReference type="PROSITE" id="PS51192">
    <property type="entry name" value="HELICASE_ATP_BIND_1"/>
    <property type="match status" value="1"/>
</dbReference>
<sequence>MRGVALRLVQIRDFDRLRLLLSLIAGGVADLRTAGRRMGAGAKHAARHARYYRDAAEVLNLLERDRWILTELGLRLIAVDPCSADERALLAHAVGSAEDLGAIAPALLATQEPDLDALVEYACTQLPDLAHATLERRVRDIISWRARLTGRTAPKPRRHEIDRQHRWQLDLFDPTAPPIEAAEWPDPRRLPFNWPKDRIRVEHVVYPDLRESDEVLLVMGYTSLQHLCDFVGSLDIDLPRRVRVVFGNEPFVGRDVPARRPTDTLRQDVLDYWLERGVSIRHARAVLVTLEAVRAGRLATRIARRSPGLHAKMFIGSETATIGSSNFTYPGLAGQLEANVRLGPRAADRQRLDEARRLGEIYWRLALPFDDPFISLLEQLLRKVSWQEALARACAELLEGEWARLHLRDELGYSERLWPSQLQGIGQALYVLMEVGSVLIADATGSGKTRTGAWLLRTLRQHLVAMGRPIADPVLVSPPTVTEIWANELHEAEVRVEAYSHGALSSSRATTHGRVVKDVETARLLALDEAHNFINPSNRSAIVTTNLADHVVLFTATPINRDVSDLLGIVDLLGADNLDDETLKILLESGWRRKRPLDDDDRLRLRRAVGGFTVRRTKSMFNTLIEREPTAYHNAEDQPCRYPDHKPRYYQLGEAKRDRKIAAEITTLARALRGVLWLRKPLQLTRALADEGWTADKYVAMRLQSARALARYQVRVSLRSSRAALWEHLHGTDAARGKFGLSRLDKDDSGEVLAKLEKLRDRGPPKSPLTKFLPEWLQTRAAFRQACDEERDLYEQISACCDQLSTGREQAKVKLLRNLINSHRLIVAFDSRPITLALLRELLDGASEFDVLIATGGRTSEQKAVQRAFALGAKTRPSIALCSNAMAEGVNLQQASAVVHLDMPSVVRIAEQRVGRIDRMDSPHARVESWWPKDADEFALSTADKLGARLDLVGDLLGANVSLPTDAENDEIIQPEHLLEQMKAQQARQIDLIDDAFAPVRGLIEGPRALVDAATYAALRGSDARVLSAVATVRAAAPWGFFTIPGTRRRAPRWAFIDGSSGRVITALDVIADELRIRLAVAEDIELDATAVDVMDTLLAKLQAAATSLLPRRKQRALEQMRELLGAWARHSRRDDDEVRLEIINDLLGLSASEDQIDYDELVDSWLAAIRPRWRQLLLAPGRRRRSSLRRLAGLTPLLKKQPLETAALVEMLGRVQRAKPLAERIVAAIIGVPGK</sequence>
<reference evidence="3 4" key="1">
    <citation type="submission" date="2018-03" db="EMBL/GenBank/DDBJ databases">
        <title>Draft Genome Sequences of the Obligatory Marine Myxobacteria Enhygromyxa salina SWB007.</title>
        <authorList>
            <person name="Poehlein A."/>
            <person name="Moghaddam J.A."/>
            <person name="Harms H."/>
            <person name="Alanjari M."/>
            <person name="Koenig G.M."/>
            <person name="Daniel R."/>
            <person name="Schaeberle T.F."/>
        </authorList>
    </citation>
    <scope>NUCLEOTIDE SEQUENCE [LARGE SCALE GENOMIC DNA]</scope>
    <source>
        <strain evidence="3 4">SWB007</strain>
    </source>
</reference>
<gene>
    <name evidence="3" type="primary">rapA_2</name>
    <name evidence="3" type="ORF">ENSA7_51990</name>
</gene>
<dbReference type="AlphaFoldDB" id="A0A2S9YFL7"/>
<evidence type="ECO:0000313" key="4">
    <source>
        <dbReference type="Proteomes" id="UP000238823"/>
    </source>
</evidence>
<feature type="domain" description="Helicase C-terminal" evidence="2">
    <location>
        <begin position="815"/>
        <end position="973"/>
    </location>
</feature>
<keyword evidence="3" id="KW-0378">Hydrolase</keyword>
<dbReference type="OrthoDB" id="18878at2"/>
<dbReference type="SUPFAM" id="SSF52540">
    <property type="entry name" value="P-loop containing nucleoside triphosphate hydrolases"/>
    <property type="match status" value="2"/>
</dbReference>
<evidence type="ECO:0000259" key="1">
    <source>
        <dbReference type="PROSITE" id="PS51192"/>
    </source>
</evidence>
<dbReference type="GO" id="GO:0016787">
    <property type="term" value="F:hydrolase activity"/>
    <property type="evidence" value="ECO:0007669"/>
    <property type="project" value="UniProtKB-KW"/>
</dbReference>
<proteinExistence type="predicted"/>
<evidence type="ECO:0000313" key="3">
    <source>
        <dbReference type="EMBL" id="PRQ03908.1"/>
    </source>
</evidence>
<organism evidence="3 4">
    <name type="scientific">Enhygromyxa salina</name>
    <dbReference type="NCBI Taxonomy" id="215803"/>
    <lineage>
        <taxon>Bacteria</taxon>
        <taxon>Pseudomonadati</taxon>
        <taxon>Myxococcota</taxon>
        <taxon>Polyangia</taxon>
        <taxon>Nannocystales</taxon>
        <taxon>Nannocystaceae</taxon>
        <taxon>Enhygromyxa</taxon>
    </lineage>
</organism>
<dbReference type="InterPro" id="IPR027417">
    <property type="entry name" value="P-loop_NTPase"/>
</dbReference>
<dbReference type="SMART" id="SM00487">
    <property type="entry name" value="DEXDc"/>
    <property type="match status" value="1"/>
</dbReference>
<dbReference type="InterPro" id="IPR001650">
    <property type="entry name" value="Helicase_C-like"/>
</dbReference>
<evidence type="ECO:0000259" key="2">
    <source>
        <dbReference type="PROSITE" id="PS51194"/>
    </source>
</evidence>
<dbReference type="Pfam" id="PF00271">
    <property type="entry name" value="Helicase_C"/>
    <property type="match status" value="1"/>
</dbReference>
<name>A0A2S9YFL7_9BACT</name>
<comment type="caution">
    <text evidence="3">The sequence shown here is derived from an EMBL/GenBank/DDBJ whole genome shotgun (WGS) entry which is preliminary data.</text>
</comment>
<dbReference type="Gene3D" id="3.40.50.300">
    <property type="entry name" value="P-loop containing nucleotide triphosphate hydrolases"/>
    <property type="match status" value="2"/>
</dbReference>
<dbReference type="Proteomes" id="UP000238823">
    <property type="component" value="Unassembled WGS sequence"/>
</dbReference>
<dbReference type="PROSITE" id="PS51194">
    <property type="entry name" value="HELICASE_CTER"/>
    <property type="match status" value="1"/>
</dbReference>